<dbReference type="OrthoDB" id="9968880at2"/>
<protein>
    <submittedName>
        <fullName evidence="2">Uncharacterized protein</fullName>
    </submittedName>
</protein>
<organism evidence="2 3">
    <name type="scientific">Ruminiclostridium sufflavum DSM 19573</name>
    <dbReference type="NCBI Taxonomy" id="1121337"/>
    <lineage>
        <taxon>Bacteria</taxon>
        <taxon>Bacillati</taxon>
        <taxon>Bacillota</taxon>
        <taxon>Clostridia</taxon>
        <taxon>Eubacteriales</taxon>
        <taxon>Oscillospiraceae</taxon>
        <taxon>Ruminiclostridium</taxon>
    </lineage>
</organism>
<keyword evidence="1" id="KW-0732">Signal</keyword>
<name>A0A318XM49_9FIRM</name>
<proteinExistence type="predicted"/>
<accession>A0A318XM49</accession>
<evidence type="ECO:0000313" key="3">
    <source>
        <dbReference type="Proteomes" id="UP000248132"/>
    </source>
</evidence>
<evidence type="ECO:0000313" key="2">
    <source>
        <dbReference type="EMBL" id="PYG88507.1"/>
    </source>
</evidence>
<sequence>MKKVLALMLVLCGIINLSFVAIAADNKNDGVELKKVENILQEDYGVIETDIGTAEIKYKVIKKSDYYEVQADANYQLFQEIQFGEYKYSEKKKATEQVKQFAEKIYTTVITLYPDVKWHGFYSTSFESICGYRTSRLYFNWCNFKDDKIVKTIQWLTGKDSSWDLAICEWLEK</sequence>
<feature type="signal peptide" evidence="1">
    <location>
        <begin position="1"/>
        <end position="23"/>
    </location>
</feature>
<dbReference type="RefSeq" id="WP_110461403.1">
    <property type="nucleotide sequence ID" value="NZ_QKMR01000006.1"/>
</dbReference>
<evidence type="ECO:0000256" key="1">
    <source>
        <dbReference type="SAM" id="SignalP"/>
    </source>
</evidence>
<dbReference type="EMBL" id="QKMR01000006">
    <property type="protein sequence ID" value="PYG88507.1"/>
    <property type="molecule type" value="Genomic_DNA"/>
</dbReference>
<gene>
    <name evidence="2" type="ORF">LY28_01356</name>
</gene>
<feature type="chain" id="PRO_5016464677" evidence="1">
    <location>
        <begin position="24"/>
        <end position="173"/>
    </location>
</feature>
<keyword evidence="3" id="KW-1185">Reference proteome</keyword>
<dbReference type="Proteomes" id="UP000248132">
    <property type="component" value="Unassembled WGS sequence"/>
</dbReference>
<comment type="caution">
    <text evidence="2">The sequence shown here is derived from an EMBL/GenBank/DDBJ whole genome shotgun (WGS) entry which is preliminary data.</text>
</comment>
<dbReference type="AlphaFoldDB" id="A0A318XM49"/>
<reference evidence="2 3" key="1">
    <citation type="submission" date="2018-06" db="EMBL/GenBank/DDBJ databases">
        <title>Genomic Encyclopedia of Type Strains, Phase I: the one thousand microbial genomes (KMG-I) project.</title>
        <authorList>
            <person name="Kyrpides N."/>
        </authorList>
    </citation>
    <scope>NUCLEOTIDE SEQUENCE [LARGE SCALE GENOMIC DNA]</scope>
    <source>
        <strain evidence="2 3">DSM 19573</strain>
    </source>
</reference>